<dbReference type="RefSeq" id="XP_031007654.1">
    <property type="nucleotide sequence ID" value="XM_031147088.1"/>
</dbReference>
<proteinExistence type="predicted"/>
<protein>
    <submittedName>
        <fullName evidence="1">Uncharacterized protein</fullName>
    </submittedName>
</protein>
<organism evidence="1 2">
    <name type="scientific">Lachnellula hyalina</name>
    <dbReference type="NCBI Taxonomy" id="1316788"/>
    <lineage>
        <taxon>Eukaryota</taxon>
        <taxon>Fungi</taxon>
        <taxon>Dikarya</taxon>
        <taxon>Ascomycota</taxon>
        <taxon>Pezizomycotina</taxon>
        <taxon>Leotiomycetes</taxon>
        <taxon>Helotiales</taxon>
        <taxon>Lachnaceae</taxon>
        <taxon>Lachnellula</taxon>
    </lineage>
</organism>
<evidence type="ECO:0000313" key="1">
    <source>
        <dbReference type="EMBL" id="TVY28866.1"/>
    </source>
</evidence>
<gene>
    <name evidence="1" type="ORF">LHYA1_G002110</name>
</gene>
<name>A0A8H8R773_9HELO</name>
<dbReference type="EMBL" id="QGMH01000025">
    <property type="protein sequence ID" value="TVY28866.1"/>
    <property type="molecule type" value="Genomic_DNA"/>
</dbReference>
<dbReference type="GeneID" id="41982308"/>
<accession>A0A8H8R773</accession>
<dbReference type="Proteomes" id="UP000431533">
    <property type="component" value="Unassembled WGS sequence"/>
</dbReference>
<sequence>MSRTIAYQKRIAVIQSQAESGPSISIPTFLSPPPSSPPPSLLTCNNLKRDPPYCNAAAHALTTPNSGFPSPTTSTSTRLHALLPAEPAPRGPRAQRLGAAPARRRLARSREALALPAAVLQGAEHGAGGMVGLTMCAYVYGGAVAGGGGWQCGTLECGETV</sequence>
<evidence type="ECO:0000313" key="2">
    <source>
        <dbReference type="Proteomes" id="UP000431533"/>
    </source>
</evidence>
<comment type="caution">
    <text evidence="1">The sequence shown here is derived from an EMBL/GenBank/DDBJ whole genome shotgun (WGS) entry which is preliminary data.</text>
</comment>
<dbReference type="AlphaFoldDB" id="A0A8H8R773"/>
<reference evidence="1 2" key="1">
    <citation type="submission" date="2018-05" db="EMBL/GenBank/DDBJ databases">
        <title>Genome sequencing and assembly of the regulated plant pathogen Lachnellula willkommii and related sister species for the development of diagnostic species identification markers.</title>
        <authorList>
            <person name="Giroux E."/>
            <person name="Bilodeau G."/>
        </authorList>
    </citation>
    <scope>NUCLEOTIDE SEQUENCE [LARGE SCALE GENOMIC DNA]</scope>
    <source>
        <strain evidence="1 2">CBS 185.66</strain>
    </source>
</reference>
<keyword evidence="2" id="KW-1185">Reference proteome</keyword>